<dbReference type="EC" id="2.7.13.3" evidence="2"/>
<evidence type="ECO:0000313" key="12">
    <source>
        <dbReference type="Proteomes" id="UP000199400"/>
    </source>
</evidence>
<gene>
    <name evidence="11" type="ORF">SAMN02745121_07393</name>
</gene>
<dbReference type="InterPro" id="IPR003594">
    <property type="entry name" value="HATPase_dom"/>
</dbReference>
<sequence length="1251" mass="135505">MRSTTDKRSSGVCHWLIGGGEMGCRIRAYDWSKSPLGPIEGWPANVRTIVQQCVATNFPMAITLGPEHVMLYNDSYRPLCGSKHPAALGADYSECWASAWPDIGDSFARALAGTAIYLDDQRIFLDRYGHMEETFFAFSFSPILDERGQVGGVIVPCIETTDRVLGGRRTRAVRDLAARTAGAQTMEDVLLAAAAALGAYEFDVPFVLAYMVGKDDVARLVASGGIAAGTAASPAIAPIAAPGGVWPLAEVVRTGKPVEVGELAAACGPGCGPYPEPPRRAVALPLMLPGHDRPAAIVILGVSPRLAWNEAYSDFYGLLAGAVTVALAGAHAFAEERRRAEALAELDRAKTAFFSNISHEFRTPLTLMLGPLEEALADGDAPLPERQRERLAVAHCNCLRLSKLVNALLEFSRIEAGRVEVSYQPTDLARFTADLASHFRSACEKAGLTLKLDCPPLADPVYVDRGMWEAIVLNLVSNAFKYTLTGEIEVALRRRGAVVELVVRDSGVGIPPEQLPRLFERFYRVEGTGGRSLEGSGIGLALVRELVRLHGGEVRADSRVGVGSEFTVTIPLGHAHLPADRLRPAAPAPAAFGAAPYVGDALRWVPEPCARRLAAAGAEPPRPPGARPRILLADDNADMRDYVRRLLAARYDVVAVDNGAEALARARSDPPDLILADVMMPRLDGFGLLEAIRSDPRTLEVPVLLVSARAGEEARVQGMRAGADDYLTKPFSARELLARVDAHLALARLRHEAGDSLRASEQRFQAFMDNTPAVAFIKDEEGRYLFVNRELVERFHRDDWIGRTDHEMFPTDLADALRRNDQLVLAQRRPARVVETVTIDGEPRTYLSLKFPLPERGGRWLLAGIAMDITEQKHAEAALEAANRSKDEFLAMLSHELRNPLAPLRSVADSLRGNDLAGPARARAYAIIDRQVTHLTRLVDDLLDVSRITRGKTELRQQVVDLAQIVEQALEMARPALDERHHTVAVTLPTQPLQVQGDPVRLTQVVFNLLGNAAKYTEPHGHIWLTAAREGDEAVVRVRDDGIGMPPELVPRVFDLFAQGDRSLDRSQGGLGLGLTLVHRLVEMHGGSVGASSPGRGQGSEFVVRLPVLAGPPATVPAAPPARAVPARPAARILVVDDNRDVAESLLLLLEAHGAAVRVAHAGADALAVAREFLPQVVLLDIGLPDMDGYEVARRLRHEPGLGRVLVIAVTGYGQDDARRRSEEAGFDYHLVKPVTEETLDAALRQLAPAA</sequence>
<feature type="transmembrane region" description="Helical" evidence="7">
    <location>
        <begin position="315"/>
        <end position="334"/>
    </location>
</feature>
<evidence type="ECO:0000256" key="1">
    <source>
        <dbReference type="ARBA" id="ARBA00000085"/>
    </source>
</evidence>
<dbReference type="Pfam" id="PF00512">
    <property type="entry name" value="HisKA"/>
    <property type="match status" value="2"/>
</dbReference>
<evidence type="ECO:0000256" key="6">
    <source>
        <dbReference type="PROSITE-ProRule" id="PRU00169"/>
    </source>
</evidence>
<keyword evidence="5" id="KW-0418">Kinase</keyword>
<keyword evidence="12" id="KW-1185">Reference proteome</keyword>
<dbReference type="CDD" id="cd00075">
    <property type="entry name" value="HATPase"/>
    <property type="match status" value="1"/>
</dbReference>
<dbReference type="CDD" id="cd17580">
    <property type="entry name" value="REC_2_DhkD-like"/>
    <property type="match status" value="1"/>
</dbReference>
<dbReference type="FunFam" id="3.30.565.10:FF:000006">
    <property type="entry name" value="Sensor histidine kinase WalK"/>
    <property type="match status" value="2"/>
</dbReference>
<dbReference type="InterPro" id="IPR011006">
    <property type="entry name" value="CheY-like_superfamily"/>
</dbReference>
<keyword evidence="7" id="KW-1133">Transmembrane helix</keyword>
<dbReference type="SMART" id="SM00448">
    <property type="entry name" value="REC"/>
    <property type="match status" value="2"/>
</dbReference>
<dbReference type="AlphaFoldDB" id="A0A1I2GLE3"/>
<dbReference type="SUPFAM" id="SSF47384">
    <property type="entry name" value="Homodimeric domain of signal transducing histidine kinase"/>
    <property type="match status" value="2"/>
</dbReference>
<feature type="domain" description="Response regulatory" evidence="9">
    <location>
        <begin position="1132"/>
        <end position="1248"/>
    </location>
</feature>
<evidence type="ECO:0000259" key="8">
    <source>
        <dbReference type="PROSITE" id="PS50109"/>
    </source>
</evidence>
<feature type="modified residue" description="4-aspartylphosphate" evidence="6">
    <location>
        <position position="1181"/>
    </location>
</feature>
<keyword evidence="7" id="KW-0472">Membrane</keyword>
<evidence type="ECO:0000256" key="4">
    <source>
        <dbReference type="ARBA" id="ARBA00022679"/>
    </source>
</evidence>
<keyword evidence="7" id="KW-0812">Transmembrane</keyword>
<dbReference type="InterPro" id="IPR000014">
    <property type="entry name" value="PAS"/>
</dbReference>
<proteinExistence type="predicted"/>
<evidence type="ECO:0000259" key="10">
    <source>
        <dbReference type="PROSITE" id="PS50113"/>
    </source>
</evidence>
<feature type="modified residue" description="4-aspartylphosphate" evidence="6">
    <location>
        <position position="677"/>
    </location>
</feature>
<comment type="catalytic activity">
    <reaction evidence="1">
        <text>ATP + protein L-histidine = ADP + protein N-phospho-L-histidine.</text>
        <dbReference type="EC" id="2.7.13.3"/>
    </reaction>
</comment>
<dbReference type="Gene3D" id="3.30.450.40">
    <property type="match status" value="1"/>
</dbReference>
<protein>
    <recommendedName>
        <fullName evidence="2">histidine kinase</fullName>
        <ecNumber evidence="2">2.7.13.3</ecNumber>
    </recommendedName>
</protein>
<dbReference type="InterPro" id="IPR005467">
    <property type="entry name" value="His_kinase_dom"/>
</dbReference>
<dbReference type="STRING" id="54.SAMN02745121_07393"/>
<evidence type="ECO:0000256" key="5">
    <source>
        <dbReference type="ARBA" id="ARBA00022777"/>
    </source>
</evidence>
<evidence type="ECO:0000259" key="9">
    <source>
        <dbReference type="PROSITE" id="PS50110"/>
    </source>
</evidence>
<evidence type="ECO:0000256" key="3">
    <source>
        <dbReference type="ARBA" id="ARBA00022553"/>
    </source>
</evidence>
<dbReference type="Pfam" id="PF00072">
    <property type="entry name" value="Response_reg"/>
    <property type="match status" value="2"/>
</dbReference>
<dbReference type="Gene3D" id="3.40.50.2300">
    <property type="match status" value="2"/>
</dbReference>
<dbReference type="InterPro" id="IPR004358">
    <property type="entry name" value="Sig_transdc_His_kin-like_C"/>
</dbReference>
<dbReference type="PROSITE" id="PS50113">
    <property type="entry name" value="PAC"/>
    <property type="match status" value="1"/>
</dbReference>
<dbReference type="PRINTS" id="PR00344">
    <property type="entry name" value="BCTRLSENSOR"/>
</dbReference>
<dbReference type="InterPro" id="IPR000700">
    <property type="entry name" value="PAS-assoc_C"/>
</dbReference>
<reference evidence="12" key="1">
    <citation type="submission" date="2016-10" db="EMBL/GenBank/DDBJ databases">
        <authorList>
            <person name="Varghese N."/>
            <person name="Submissions S."/>
        </authorList>
    </citation>
    <scope>NUCLEOTIDE SEQUENCE [LARGE SCALE GENOMIC DNA]</scope>
    <source>
        <strain evidence="12">ATCC 25963</strain>
    </source>
</reference>
<dbReference type="SUPFAM" id="SSF55785">
    <property type="entry name" value="PYP-like sensor domain (PAS domain)"/>
    <property type="match status" value="1"/>
</dbReference>
<dbReference type="EMBL" id="FOMX01000033">
    <property type="protein sequence ID" value="SFF18292.1"/>
    <property type="molecule type" value="Genomic_DNA"/>
</dbReference>
<dbReference type="PANTHER" id="PTHR43547:SF2">
    <property type="entry name" value="HYBRID SIGNAL TRANSDUCTION HISTIDINE KINASE C"/>
    <property type="match status" value="1"/>
</dbReference>
<dbReference type="InterPro" id="IPR001789">
    <property type="entry name" value="Sig_transdc_resp-reg_receiver"/>
</dbReference>
<dbReference type="SMART" id="SM00387">
    <property type="entry name" value="HATPase_c"/>
    <property type="match status" value="2"/>
</dbReference>
<organism evidence="11 12">
    <name type="scientific">Nannocystis exedens</name>
    <dbReference type="NCBI Taxonomy" id="54"/>
    <lineage>
        <taxon>Bacteria</taxon>
        <taxon>Pseudomonadati</taxon>
        <taxon>Myxococcota</taxon>
        <taxon>Polyangia</taxon>
        <taxon>Nannocystales</taxon>
        <taxon>Nannocystaceae</taxon>
        <taxon>Nannocystis</taxon>
    </lineage>
</organism>
<dbReference type="Gene3D" id="1.10.287.130">
    <property type="match status" value="2"/>
</dbReference>
<dbReference type="InterPro" id="IPR029016">
    <property type="entry name" value="GAF-like_dom_sf"/>
</dbReference>
<dbReference type="SUPFAM" id="SSF55874">
    <property type="entry name" value="ATPase domain of HSP90 chaperone/DNA topoisomerase II/histidine kinase"/>
    <property type="match status" value="2"/>
</dbReference>
<dbReference type="InterPro" id="IPR036890">
    <property type="entry name" value="HATPase_C_sf"/>
</dbReference>
<keyword evidence="4" id="KW-0808">Transferase</keyword>
<feature type="domain" description="Histidine kinase" evidence="8">
    <location>
        <begin position="356"/>
        <end position="574"/>
    </location>
</feature>
<dbReference type="Gene3D" id="3.30.565.10">
    <property type="entry name" value="Histidine kinase-like ATPase, C-terminal domain"/>
    <property type="match status" value="2"/>
</dbReference>
<dbReference type="OrthoDB" id="5523050at2"/>
<dbReference type="PANTHER" id="PTHR43547">
    <property type="entry name" value="TWO-COMPONENT HISTIDINE KINASE"/>
    <property type="match status" value="1"/>
</dbReference>
<dbReference type="RefSeq" id="WP_096331482.1">
    <property type="nucleotide sequence ID" value="NZ_FOMX01000033.1"/>
</dbReference>
<dbReference type="SUPFAM" id="SSF55781">
    <property type="entry name" value="GAF domain-like"/>
    <property type="match status" value="1"/>
</dbReference>
<feature type="domain" description="Response regulatory" evidence="9">
    <location>
        <begin position="629"/>
        <end position="744"/>
    </location>
</feature>
<dbReference type="SMART" id="SM00388">
    <property type="entry name" value="HisKA"/>
    <property type="match status" value="2"/>
</dbReference>
<dbReference type="NCBIfam" id="TIGR00229">
    <property type="entry name" value="sensory_box"/>
    <property type="match status" value="1"/>
</dbReference>
<dbReference type="SUPFAM" id="SSF52172">
    <property type="entry name" value="CheY-like"/>
    <property type="match status" value="2"/>
</dbReference>
<evidence type="ECO:0000313" key="11">
    <source>
        <dbReference type="EMBL" id="SFF18292.1"/>
    </source>
</evidence>
<dbReference type="InterPro" id="IPR013656">
    <property type="entry name" value="PAS_4"/>
</dbReference>
<evidence type="ECO:0000256" key="7">
    <source>
        <dbReference type="SAM" id="Phobius"/>
    </source>
</evidence>
<dbReference type="InterPro" id="IPR036097">
    <property type="entry name" value="HisK_dim/P_sf"/>
</dbReference>
<keyword evidence="3 6" id="KW-0597">Phosphoprotein</keyword>
<dbReference type="Proteomes" id="UP000199400">
    <property type="component" value="Unassembled WGS sequence"/>
</dbReference>
<feature type="domain" description="Histidine kinase" evidence="8">
    <location>
        <begin position="892"/>
        <end position="1110"/>
    </location>
</feature>
<dbReference type="InterPro" id="IPR035965">
    <property type="entry name" value="PAS-like_dom_sf"/>
</dbReference>
<feature type="domain" description="PAC" evidence="10">
    <location>
        <begin position="827"/>
        <end position="881"/>
    </location>
</feature>
<dbReference type="Pfam" id="PF08448">
    <property type="entry name" value="PAS_4"/>
    <property type="match status" value="1"/>
</dbReference>
<evidence type="ECO:0000256" key="2">
    <source>
        <dbReference type="ARBA" id="ARBA00012438"/>
    </source>
</evidence>
<dbReference type="CDD" id="cd00082">
    <property type="entry name" value="HisKA"/>
    <property type="match status" value="2"/>
</dbReference>
<dbReference type="CDD" id="cd16922">
    <property type="entry name" value="HATPase_EvgS-ArcB-TorS-like"/>
    <property type="match status" value="1"/>
</dbReference>
<dbReference type="InterPro" id="IPR003661">
    <property type="entry name" value="HisK_dim/P_dom"/>
</dbReference>
<dbReference type="GO" id="GO:0000155">
    <property type="term" value="F:phosphorelay sensor kinase activity"/>
    <property type="evidence" value="ECO:0007669"/>
    <property type="project" value="InterPro"/>
</dbReference>
<dbReference type="SMART" id="SM00091">
    <property type="entry name" value="PAS"/>
    <property type="match status" value="1"/>
</dbReference>
<dbReference type="Pfam" id="PF02518">
    <property type="entry name" value="HATPase_c"/>
    <property type="match status" value="2"/>
</dbReference>
<dbReference type="Gene3D" id="3.30.450.20">
    <property type="entry name" value="PAS domain"/>
    <property type="match status" value="2"/>
</dbReference>
<dbReference type="PROSITE" id="PS50109">
    <property type="entry name" value="HIS_KIN"/>
    <property type="match status" value="2"/>
</dbReference>
<name>A0A1I2GLE3_9BACT</name>
<dbReference type="PROSITE" id="PS50110">
    <property type="entry name" value="RESPONSE_REGULATORY"/>
    <property type="match status" value="2"/>
</dbReference>
<accession>A0A1I2GLE3</accession>